<organism evidence="4 5">
    <name type="scientific">Lasius platythorax</name>
    <dbReference type="NCBI Taxonomy" id="488582"/>
    <lineage>
        <taxon>Eukaryota</taxon>
        <taxon>Metazoa</taxon>
        <taxon>Ecdysozoa</taxon>
        <taxon>Arthropoda</taxon>
        <taxon>Hexapoda</taxon>
        <taxon>Insecta</taxon>
        <taxon>Pterygota</taxon>
        <taxon>Neoptera</taxon>
        <taxon>Endopterygota</taxon>
        <taxon>Hymenoptera</taxon>
        <taxon>Apocrita</taxon>
        <taxon>Aculeata</taxon>
        <taxon>Formicoidea</taxon>
        <taxon>Formicidae</taxon>
        <taxon>Formicinae</taxon>
        <taxon>Lasius</taxon>
        <taxon>Lasius</taxon>
    </lineage>
</organism>
<proteinExistence type="inferred from homology"/>
<dbReference type="Pfam" id="PF00411">
    <property type="entry name" value="Ribosomal_S11"/>
    <property type="match status" value="1"/>
</dbReference>
<dbReference type="InterPro" id="IPR001971">
    <property type="entry name" value="Ribosomal_uS11"/>
</dbReference>
<dbReference type="Gene3D" id="3.30.420.80">
    <property type="entry name" value="Ribosomal protein S11"/>
    <property type="match status" value="1"/>
</dbReference>
<dbReference type="GO" id="GO:0006412">
    <property type="term" value="P:translation"/>
    <property type="evidence" value="ECO:0007669"/>
    <property type="project" value="InterPro"/>
</dbReference>
<dbReference type="GO" id="GO:1990904">
    <property type="term" value="C:ribonucleoprotein complex"/>
    <property type="evidence" value="ECO:0007669"/>
    <property type="project" value="UniProtKB-KW"/>
</dbReference>
<evidence type="ECO:0000256" key="2">
    <source>
        <dbReference type="ARBA" id="ARBA00022980"/>
    </source>
</evidence>
<evidence type="ECO:0008006" key="6">
    <source>
        <dbReference type="Google" id="ProtNLM"/>
    </source>
</evidence>
<evidence type="ECO:0000313" key="5">
    <source>
        <dbReference type="Proteomes" id="UP001497644"/>
    </source>
</evidence>
<comment type="similarity">
    <text evidence="1">Belongs to the universal ribosomal protein uS11 family.</text>
</comment>
<evidence type="ECO:0000313" key="4">
    <source>
        <dbReference type="EMBL" id="CAL1688386.1"/>
    </source>
</evidence>
<dbReference type="PANTHER" id="PTHR11759">
    <property type="entry name" value="40S RIBOSOMAL PROTEIN S14/30S RIBOSOMAL PROTEIN S11"/>
    <property type="match status" value="1"/>
</dbReference>
<evidence type="ECO:0000256" key="1">
    <source>
        <dbReference type="ARBA" id="ARBA00006194"/>
    </source>
</evidence>
<dbReference type="AlphaFoldDB" id="A0AAV2P661"/>
<keyword evidence="5" id="KW-1185">Reference proteome</keyword>
<dbReference type="EMBL" id="OZ034831">
    <property type="protein sequence ID" value="CAL1688386.1"/>
    <property type="molecule type" value="Genomic_DNA"/>
</dbReference>
<dbReference type="SUPFAM" id="SSF53137">
    <property type="entry name" value="Translational machinery components"/>
    <property type="match status" value="1"/>
</dbReference>
<dbReference type="Proteomes" id="UP001497644">
    <property type="component" value="Chromosome 8"/>
</dbReference>
<dbReference type="HAMAP" id="MF_01310">
    <property type="entry name" value="Ribosomal_uS11"/>
    <property type="match status" value="1"/>
</dbReference>
<gene>
    <name evidence="4" type="ORF">LPLAT_LOCUS13455</name>
</gene>
<dbReference type="GO" id="GO:0005840">
    <property type="term" value="C:ribosome"/>
    <property type="evidence" value="ECO:0007669"/>
    <property type="project" value="UniProtKB-KW"/>
</dbReference>
<accession>A0AAV2P661</accession>
<sequence>MLKSALRMTKFPVLTGSVSTDGRLTSLFAYLNITSRNICTTSLCSKEIRLQNEKVKVGKGSKYGLVEGETTMETLNINQQAHLFPDEDTPNRLFDGRPFKELHIINIKSTPNNTIMNFTEANGKVLLLHTAGIEGFKNAKKGTNIAGQQAAITLGNRIREYGINTVRIKVQGIGPGRMSSIKGLQMAGLNIISITDATRVSWHPPRPRKRRRV</sequence>
<keyword evidence="2" id="KW-0689">Ribosomal protein</keyword>
<protein>
    <recommendedName>
        <fullName evidence="6">30S ribosomal protein S11, chloroplastic</fullName>
    </recommendedName>
</protein>
<keyword evidence="3" id="KW-0687">Ribonucleoprotein</keyword>
<dbReference type="InterPro" id="IPR036967">
    <property type="entry name" value="Ribosomal_uS11_sf"/>
</dbReference>
<reference evidence="4" key="1">
    <citation type="submission" date="2024-04" db="EMBL/GenBank/DDBJ databases">
        <authorList>
            <consortium name="Molecular Ecology Group"/>
        </authorList>
    </citation>
    <scope>NUCLEOTIDE SEQUENCE</scope>
</reference>
<dbReference type="GO" id="GO:0003735">
    <property type="term" value="F:structural constituent of ribosome"/>
    <property type="evidence" value="ECO:0007669"/>
    <property type="project" value="InterPro"/>
</dbReference>
<name>A0AAV2P661_9HYME</name>
<evidence type="ECO:0000256" key="3">
    <source>
        <dbReference type="ARBA" id="ARBA00023274"/>
    </source>
</evidence>